<organism evidence="1">
    <name type="scientific">Acinetobacter nosocomialis</name>
    <dbReference type="NCBI Taxonomy" id="106654"/>
    <lineage>
        <taxon>Bacteria</taxon>
        <taxon>Pseudomonadati</taxon>
        <taxon>Pseudomonadota</taxon>
        <taxon>Gammaproteobacteria</taxon>
        <taxon>Moraxellales</taxon>
        <taxon>Moraxellaceae</taxon>
        <taxon>Acinetobacter</taxon>
        <taxon>Acinetobacter calcoaceticus/baumannii complex</taxon>
    </lineage>
</organism>
<keyword evidence="1" id="KW-0614">Plasmid</keyword>
<dbReference type="EMBL" id="KC417495">
    <property type="protein sequence ID" value="AGZ05842.1"/>
    <property type="molecule type" value="Genomic_DNA"/>
</dbReference>
<name>V9PEJ8_ACINO</name>
<accession>V9PEJ8</accession>
<sequence>MSMNTFYGENPSSASSKSIQNNQSLGIYTKSPAILTPQGFQRVHDYLLQDQSRKLLPKERVSNCRRLRIDKMKPRTVMYNENRCKAHFGNVQICGSIWSCPICAKHITEQRRTELRTGLDRWKTGRNGSVYLLTLTFSHSHGQSLRILLEGQKKAYKRFFEGRKVVAIFKKLGVEYKIKGQGGYLRPKWLASS</sequence>
<evidence type="ECO:0000313" key="1">
    <source>
        <dbReference type="EMBL" id="AGZ05842.1"/>
    </source>
</evidence>
<evidence type="ECO:0008006" key="2">
    <source>
        <dbReference type="Google" id="ProtNLM"/>
    </source>
</evidence>
<protein>
    <recommendedName>
        <fullName evidence="2">Replication protein</fullName>
    </recommendedName>
</protein>
<proteinExistence type="predicted"/>
<geneLocation type="plasmid" evidence="1">
    <name>pAB49-v1</name>
</geneLocation>
<dbReference type="AlphaFoldDB" id="V9PEJ8"/>
<reference evidence="1" key="1">
    <citation type="journal article" date="2014" name="BMC Res. Notes">
        <title>Isolation and characterization of two plasmids in a clinical Acinetobacter nosocomialis strain.</title>
        <authorList>
            <person name="Gifford B."/>
            <person name="Tucci J."/>
            <person name="McIlroy S.J."/>
            <person name="Petrovski S."/>
        </authorList>
    </citation>
    <scope>NUCLEOTIDE SEQUENCE</scope>
    <source>
        <plasmid evidence="1">pAB49-v1</plasmid>
    </source>
</reference>